<evidence type="ECO:0000256" key="1">
    <source>
        <dbReference type="SAM" id="MobiDB-lite"/>
    </source>
</evidence>
<keyword evidence="3" id="KW-1185">Reference proteome</keyword>
<organism evidence="2 3">
    <name type="scientific">Friedmanniomyces simplex</name>
    <dbReference type="NCBI Taxonomy" id="329884"/>
    <lineage>
        <taxon>Eukaryota</taxon>
        <taxon>Fungi</taxon>
        <taxon>Dikarya</taxon>
        <taxon>Ascomycota</taxon>
        <taxon>Pezizomycotina</taxon>
        <taxon>Dothideomycetes</taxon>
        <taxon>Dothideomycetidae</taxon>
        <taxon>Mycosphaerellales</taxon>
        <taxon>Teratosphaeriaceae</taxon>
        <taxon>Friedmanniomyces</taxon>
    </lineage>
</organism>
<feature type="region of interest" description="Disordered" evidence="1">
    <location>
        <begin position="157"/>
        <end position="176"/>
    </location>
</feature>
<comment type="caution">
    <text evidence="2">The sequence shown here is derived from an EMBL/GenBank/DDBJ whole genome shotgun (WGS) entry which is preliminary data.</text>
</comment>
<feature type="compositionally biased region" description="Basic and acidic residues" evidence="1">
    <location>
        <begin position="1041"/>
        <end position="1061"/>
    </location>
</feature>
<accession>A0A4U0XS34</accession>
<dbReference type="OrthoDB" id="5396252at2759"/>
<feature type="compositionally biased region" description="Polar residues" evidence="1">
    <location>
        <begin position="56"/>
        <end position="65"/>
    </location>
</feature>
<feature type="compositionally biased region" description="Polar residues" evidence="1">
    <location>
        <begin position="425"/>
        <end position="435"/>
    </location>
</feature>
<feature type="region of interest" description="Disordered" evidence="1">
    <location>
        <begin position="201"/>
        <end position="241"/>
    </location>
</feature>
<feature type="compositionally biased region" description="Basic and acidic residues" evidence="1">
    <location>
        <begin position="133"/>
        <end position="145"/>
    </location>
</feature>
<feature type="compositionally biased region" description="Low complexity" evidence="1">
    <location>
        <begin position="436"/>
        <end position="447"/>
    </location>
</feature>
<feature type="compositionally biased region" description="Low complexity" evidence="1">
    <location>
        <begin position="457"/>
        <end position="471"/>
    </location>
</feature>
<dbReference type="PANTHER" id="PTHR42068">
    <property type="entry name" value="YALI0B18964P"/>
    <property type="match status" value="1"/>
</dbReference>
<feature type="compositionally biased region" description="Low complexity" evidence="1">
    <location>
        <begin position="975"/>
        <end position="1006"/>
    </location>
</feature>
<evidence type="ECO:0000313" key="2">
    <source>
        <dbReference type="EMBL" id="TKA80394.1"/>
    </source>
</evidence>
<feature type="compositionally biased region" description="Low complexity" evidence="1">
    <location>
        <begin position="224"/>
        <end position="233"/>
    </location>
</feature>
<dbReference type="PANTHER" id="PTHR42068:SF1">
    <property type="entry name" value="YALI0B18964P"/>
    <property type="match status" value="1"/>
</dbReference>
<reference evidence="2 3" key="1">
    <citation type="submission" date="2017-03" db="EMBL/GenBank/DDBJ databases">
        <title>Genomes of endolithic fungi from Antarctica.</title>
        <authorList>
            <person name="Coleine C."/>
            <person name="Masonjones S."/>
            <person name="Stajich J.E."/>
        </authorList>
    </citation>
    <scope>NUCLEOTIDE SEQUENCE [LARGE SCALE GENOMIC DNA]</scope>
    <source>
        <strain evidence="2 3">CCFEE 5184</strain>
    </source>
</reference>
<gene>
    <name evidence="2" type="ORF">B0A55_01897</name>
</gene>
<feature type="compositionally biased region" description="Basic and acidic residues" evidence="1">
    <location>
        <begin position="393"/>
        <end position="402"/>
    </location>
</feature>
<feature type="region of interest" description="Disordered" evidence="1">
    <location>
        <begin position="904"/>
        <end position="1082"/>
    </location>
</feature>
<proteinExistence type="predicted"/>
<feature type="region of interest" description="Disordered" evidence="1">
    <location>
        <begin position="271"/>
        <end position="349"/>
    </location>
</feature>
<protein>
    <submittedName>
        <fullName evidence="2">Uncharacterized protein</fullName>
    </submittedName>
</protein>
<dbReference type="Proteomes" id="UP000309340">
    <property type="component" value="Unassembled WGS sequence"/>
</dbReference>
<dbReference type="STRING" id="329884.A0A4U0XS34"/>
<name>A0A4U0XS34_9PEZI</name>
<feature type="region of interest" description="Disordered" evidence="1">
    <location>
        <begin position="367"/>
        <end position="607"/>
    </location>
</feature>
<dbReference type="AlphaFoldDB" id="A0A4U0XS34"/>
<feature type="compositionally biased region" description="Polar residues" evidence="1">
    <location>
        <begin position="303"/>
        <end position="319"/>
    </location>
</feature>
<feature type="region of interest" description="Disordered" evidence="1">
    <location>
        <begin position="1"/>
        <end position="150"/>
    </location>
</feature>
<dbReference type="EMBL" id="NAJQ01000071">
    <property type="protein sequence ID" value="TKA80394.1"/>
    <property type="molecule type" value="Genomic_DNA"/>
</dbReference>
<sequence>MPNLKLFSKRRSSGSNALDSGSPIDPPAGTSSFRVLERPDRTSQAYRGAPPPTVKTGRTFQSPLNQLRGKSADDLGVIVNRSVDGQRLLGADEALKRDRGSGGTTNSSSSGYYESSSASARHSSTSTLPSSVDQEREGEHDELYPRKVRTTPMYQSVTANANNDGPLPPPPSFVARAGRALSFGPKHNRSQSVQHDAAPLAMPVGNSVPRSSVEPHSPQRDRSTTTSSYASTAKPPEREQEFSLGVTNFGDDFANDFGNMFSGVGKSAARSREDLGMPAPPAAFHRTESEPMYPPRTLARQAVTPSPTATRNARDNSPYSFEGRDSQDGLMASSALSSPRHFDDAPPVPFHGNGIAPAFLGKGKSGYSLVPERNSSPGLERTSSDGGTDYASDQDKGKEHGYSNRQTQLDDGDRWGKSIDLRAPQHQNTVSASNKSFTTTASSSGATDRTLRAPTQASAGASRSGAISPGSEDNGSLFGEESISTTPRAAKLSVQGLQGDSIFDSSPQGPPSRAMRPSHQRTESGTPRKMTKAQFELLQRSGESSLDHSEDETHEEEDYDDGDDGERAKQIARQRRKQEATMAVYRQKMKKSTAGGPADLPAGARPPMERATASAPVVHLGGMGGTPPLDALRGKPSDDEDEDVPLGVLQAHGFPSSSRPPTRLGEIDGQRRMSVAGSVINGGAGQGSLPPFARRLPQDPYFGSSLVNPAHRESLAFSSAQSAYGGQSQMQQPQMAHPGGLVGVIASEERAKASRRGSPNPITGTYGMPMPGQMPDQTPGMPRTMSMGSIVAPQVYTPSGYMPGMPPMPQMMPGMPQMMPQTMAQQDGSGQQMQQFMQMQMQLMQNMITMQQQQLGQTPQSQQQAQDYLGVPLAGQRPMSMASQAPTFQNQGRAMTMMNPPPSWGMDQGMQRPTSAMPNGYAPSGFNVGGPGPGYTPSIAPSERSNIGMPSRYRPVATGNDAATGRSHSMTSSMTLQALTNQQGAQTQNQNLRPESRQTQQQQQQQKSTIRLIDKPKGSAKVSSRPVVGGDEDEDEGWAEMAKKRTEKKFGWRKKDSKAGQEGKQQPQQQQQSLGELYSSYE</sequence>
<feature type="region of interest" description="Disordered" evidence="1">
    <location>
        <begin position="750"/>
        <end position="771"/>
    </location>
</feature>
<feature type="compositionally biased region" description="Polar residues" evidence="1">
    <location>
        <begin position="495"/>
        <end position="507"/>
    </location>
</feature>
<feature type="compositionally biased region" description="Acidic residues" evidence="1">
    <location>
        <begin position="549"/>
        <end position="564"/>
    </location>
</feature>
<feature type="compositionally biased region" description="Basic and acidic residues" evidence="1">
    <location>
        <begin position="411"/>
        <end position="420"/>
    </location>
</feature>
<evidence type="ECO:0000313" key="3">
    <source>
        <dbReference type="Proteomes" id="UP000309340"/>
    </source>
</evidence>
<feature type="compositionally biased region" description="Low complexity" evidence="1">
    <location>
        <begin position="104"/>
        <end position="127"/>
    </location>
</feature>